<sequence>MNWLTKLIPNAILILLTGFSSAYFSNYISQQNLLQDKLDKKIDIAVSLESAITICDYKAEQYISSIKNEIFYYEQGDMTPQSKRIKNTDNSRQLYDHCINLAKESIVENKVLLGNDFSGRMYQCIGFIKMKVNNYSDTLNTLRDSKINTLTNYDKDLRDKTQTAIEKYITYCLPEKSSLESYIYTSGRLPGAITLQN</sequence>
<accession>A0A1C6Z504</accession>
<name>A0A1C6Z504_HAFAL</name>
<reference evidence="1 2" key="1">
    <citation type="submission" date="2016-09" db="EMBL/GenBank/DDBJ databases">
        <authorList>
            <person name="Capua I."/>
            <person name="De Benedictis P."/>
            <person name="Joannis T."/>
            <person name="Lombin L.H."/>
            <person name="Cattoli G."/>
        </authorList>
    </citation>
    <scope>NUCLEOTIDE SEQUENCE [LARGE SCALE GENOMIC DNA]</scope>
    <source>
        <strain evidence="1 2">GB001</strain>
    </source>
</reference>
<proteinExistence type="predicted"/>
<protein>
    <submittedName>
        <fullName evidence="1">Uncharacterized protein</fullName>
    </submittedName>
</protein>
<dbReference type="EMBL" id="FMIQ01000068">
    <property type="protein sequence ID" value="SCM54250.1"/>
    <property type="molecule type" value="Genomic_DNA"/>
</dbReference>
<dbReference type="RefSeq" id="WP_072309956.1">
    <property type="nucleotide sequence ID" value="NZ_FMIQ01000068.1"/>
</dbReference>
<evidence type="ECO:0000313" key="2">
    <source>
        <dbReference type="Proteomes" id="UP000094844"/>
    </source>
</evidence>
<gene>
    <name evidence="1" type="ORF">BN1044_03750</name>
</gene>
<dbReference type="AlphaFoldDB" id="A0A1C6Z504"/>
<organism evidence="1 2">
    <name type="scientific">Hafnia alvei</name>
    <dbReference type="NCBI Taxonomy" id="569"/>
    <lineage>
        <taxon>Bacteria</taxon>
        <taxon>Pseudomonadati</taxon>
        <taxon>Pseudomonadota</taxon>
        <taxon>Gammaproteobacteria</taxon>
        <taxon>Enterobacterales</taxon>
        <taxon>Hafniaceae</taxon>
        <taxon>Hafnia</taxon>
    </lineage>
</organism>
<dbReference type="Proteomes" id="UP000094844">
    <property type="component" value="Unassembled WGS sequence"/>
</dbReference>
<evidence type="ECO:0000313" key="1">
    <source>
        <dbReference type="EMBL" id="SCM54250.1"/>
    </source>
</evidence>